<keyword evidence="1" id="KW-0812">Transmembrane</keyword>
<reference evidence="2 3" key="1">
    <citation type="submission" date="2019-10" db="EMBL/GenBank/DDBJ databases">
        <title>Cardiobacteriales fam. a chemoheterotrophic member of the order Cardiobacteriales, and proposal of Cardiobacteriales fam. nov.</title>
        <authorList>
            <person name="Wang C."/>
        </authorList>
    </citation>
    <scope>NUCLEOTIDE SEQUENCE [LARGE SCALE GENOMIC DNA]</scope>
    <source>
        <strain evidence="2 3">ML27</strain>
    </source>
</reference>
<evidence type="ECO:0000256" key="1">
    <source>
        <dbReference type="SAM" id="Phobius"/>
    </source>
</evidence>
<keyword evidence="1" id="KW-1133">Transmembrane helix</keyword>
<feature type="transmembrane region" description="Helical" evidence="1">
    <location>
        <begin position="69"/>
        <end position="92"/>
    </location>
</feature>
<evidence type="ECO:0008006" key="4">
    <source>
        <dbReference type="Google" id="ProtNLM"/>
    </source>
</evidence>
<dbReference type="RefSeq" id="WP_152810998.1">
    <property type="nucleotide sequence ID" value="NZ_WHNW01000018.1"/>
</dbReference>
<gene>
    <name evidence="2" type="ORF">GCU85_09770</name>
</gene>
<dbReference type="InParanoid" id="A0A6N7EWT8"/>
<keyword evidence="3" id="KW-1185">Reference proteome</keyword>
<evidence type="ECO:0000313" key="3">
    <source>
        <dbReference type="Proteomes" id="UP000471298"/>
    </source>
</evidence>
<organism evidence="2 3">
    <name type="scientific">Ostreibacterium oceani</name>
    <dbReference type="NCBI Taxonomy" id="2654998"/>
    <lineage>
        <taxon>Bacteria</taxon>
        <taxon>Pseudomonadati</taxon>
        <taxon>Pseudomonadota</taxon>
        <taxon>Gammaproteobacteria</taxon>
        <taxon>Cardiobacteriales</taxon>
        <taxon>Ostreibacteriaceae</taxon>
        <taxon>Ostreibacterium</taxon>
    </lineage>
</organism>
<dbReference type="AlphaFoldDB" id="A0A6N7EWT8"/>
<comment type="caution">
    <text evidence="2">The sequence shown here is derived from an EMBL/GenBank/DDBJ whole genome shotgun (WGS) entry which is preliminary data.</text>
</comment>
<evidence type="ECO:0000313" key="2">
    <source>
        <dbReference type="EMBL" id="MPV87011.1"/>
    </source>
</evidence>
<protein>
    <recommendedName>
        <fullName evidence="4">Acyltransferase 3 domain-containing protein</fullName>
    </recommendedName>
</protein>
<dbReference type="Proteomes" id="UP000471298">
    <property type="component" value="Unassembled WGS sequence"/>
</dbReference>
<keyword evidence="1" id="KW-0472">Membrane</keyword>
<proteinExistence type="predicted"/>
<sequence>MQHLYRCTYKWNSGSIIIFFVVQVSRHPIAESIATFSGLQFIGKCSYSLYLIHIPVLRSLKQFYDTEGVPPNIICVFAAIIIATLVLHYTVFNPAKNKQLPA</sequence>
<dbReference type="EMBL" id="WHNW01000018">
    <property type="protein sequence ID" value="MPV87011.1"/>
    <property type="molecule type" value="Genomic_DNA"/>
</dbReference>
<name>A0A6N7EWT8_9GAMM</name>
<accession>A0A6N7EWT8</accession>